<dbReference type="GO" id="GO:0016787">
    <property type="term" value="F:hydrolase activity"/>
    <property type="evidence" value="ECO:0007669"/>
    <property type="project" value="UniProtKB-KW"/>
</dbReference>
<comment type="caution">
    <text evidence="2">The sequence shown here is derived from an EMBL/GenBank/DDBJ whole genome shotgun (WGS) entry which is preliminary data.</text>
</comment>
<protein>
    <submittedName>
        <fullName evidence="2">Epoxide hydrolase</fullName>
    </submittedName>
</protein>
<keyword evidence="3" id="KW-1185">Reference proteome</keyword>
<evidence type="ECO:0000313" key="3">
    <source>
        <dbReference type="Proteomes" id="UP000544331"/>
    </source>
</evidence>
<organism evidence="2 3">
    <name type="scientific">Fusarium mundagurra</name>
    <dbReference type="NCBI Taxonomy" id="1567541"/>
    <lineage>
        <taxon>Eukaryota</taxon>
        <taxon>Fungi</taxon>
        <taxon>Dikarya</taxon>
        <taxon>Ascomycota</taxon>
        <taxon>Pezizomycotina</taxon>
        <taxon>Sordariomycetes</taxon>
        <taxon>Hypocreomycetidae</taxon>
        <taxon>Hypocreales</taxon>
        <taxon>Nectriaceae</taxon>
        <taxon>Fusarium</taxon>
        <taxon>Fusarium fujikuroi species complex</taxon>
    </lineage>
</organism>
<name>A0A8H5XSA0_9HYPO</name>
<gene>
    <name evidence="2" type="ORF">FMUND_14918</name>
</gene>
<feature type="region of interest" description="Disordered" evidence="1">
    <location>
        <begin position="146"/>
        <end position="167"/>
    </location>
</feature>
<dbReference type="EMBL" id="JAAOAN010000853">
    <property type="protein sequence ID" value="KAF5699039.1"/>
    <property type="molecule type" value="Genomic_DNA"/>
</dbReference>
<proteinExistence type="predicted"/>
<dbReference type="OrthoDB" id="3775006at2759"/>
<keyword evidence="2" id="KW-0378">Hydrolase</keyword>
<sequence>MSPEFSESRLKELRTTLDQWWDVVANMQDGTAPEAWKRMVSYLSPDCVIHGTQKSFHGHAGAIEWLRQLLSFWRIKSRTVSSQGMNFGGMVLTTVLEVSLVILGEDIDFSEVVVVTFDENGLIKDYKPYCDPAPILAIIQRKNGNQDDGSKQELDGGACHNQGISKS</sequence>
<dbReference type="SUPFAM" id="SSF54427">
    <property type="entry name" value="NTF2-like"/>
    <property type="match status" value="1"/>
</dbReference>
<dbReference type="InterPro" id="IPR032710">
    <property type="entry name" value="NTF2-like_dom_sf"/>
</dbReference>
<accession>A0A8H5XSA0</accession>
<evidence type="ECO:0000256" key="1">
    <source>
        <dbReference type="SAM" id="MobiDB-lite"/>
    </source>
</evidence>
<evidence type="ECO:0000313" key="2">
    <source>
        <dbReference type="EMBL" id="KAF5699039.1"/>
    </source>
</evidence>
<reference evidence="2 3" key="1">
    <citation type="submission" date="2020-05" db="EMBL/GenBank/DDBJ databases">
        <title>Identification and distribution of gene clusters putatively required for synthesis of sphingolipid metabolism inhibitors in phylogenetically diverse species of the filamentous fungus Fusarium.</title>
        <authorList>
            <person name="Kim H.-S."/>
            <person name="Busman M."/>
            <person name="Brown D.W."/>
            <person name="Divon H."/>
            <person name="Uhlig S."/>
            <person name="Proctor R.H."/>
        </authorList>
    </citation>
    <scope>NUCLEOTIDE SEQUENCE [LARGE SCALE GENOMIC DNA]</scope>
    <source>
        <strain evidence="2 3">NRRL 66235</strain>
    </source>
</reference>
<dbReference type="Gene3D" id="3.10.450.50">
    <property type="match status" value="1"/>
</dbReference>
<dbReference type="Proteomes" id="UP000544331">
    <property type="component" value="Unassembled WGS sequence"/>
</dbReference>
<dbReference type="AlphaFoldDB" id="A0A8H5XSA0"/>